<keyword evidence="4" id="KW-0255">Endonuclease</keyword>
<dbReference type="GO" id="GO:0004519">
    <property type="term" value="F:endonuclease activity"/>
    <property type="evidence" value="ECO:0007669"/>
    <property type="project" value="UniProtKB-KW"/>
</dbReference>
<evidence type="ECO:0000256" key="4">
    <source>
        <dbReference type="ARBA" id="ARBA00022759"/>
    </source>
</evidence>
<dbReference type="InterPro" id="IPR041373">
    <property type="entry name" value="RT_RNaseH"/>
</dbReference>
<dbReference type="GO" id="GO:0003964">
    <property type="term" value="F:RNA-directed DNA polymerase activity"/>
    <property type="evidence" value="ECO:0007669"/>
    <property type="project" value="UniProtKB-KW"/>
</dbReference>
<proteinExistence type="predicted"/>
<dbReference type="EMBL" id="AVOT02003133">
    <property type="protein sequence ID" value="MBW0472577.1"/>
    <property type="molecule type" value="Genomic_DNA"/>
</dbReference>
<keyword evidence="2" id="KW-0548">Nucleotidyltransferase</keyword>
<dbReference type="Pfam" id="PF17917">
    <property type="entry name" value="RT_RNaseH"/>
    <property type="match status" value="1"/>
</dbReference>
<evidence type="ECO:0000256" key="5">
    <source>
        <dbReference type="ARBA" id="ARBA00022801"/>
    </source>
</evidence>
<keyword evidence="5" id="KW-0378">Hydrolase</keyword>
<reference evidence="8" key="1">
    <citation type="submission" date="2021-03" db="EMBL/GenBank/DDBJ databases">
        <title>Draft genome sequence of rust myrtle Austropuccinia psidii MF-1, a brazilian biotype.</title>
        <authorList>
            <person name="Quecine M.C."/>
            <person name="Pachon D.M.R."/>
            <person name="Bonatelli M.L."/>
            <person name="Correr F.H."/>
            <person name="Franceschini L.M."/>
            <person name="Leite T.F."/>
            <person name="Margarido G.R.A."/>
            <person name="Almeida C.A."/>
            <person name="Ferrarezi J.A."/>
            <person name="Labate C.A."/>
        </authorList>
    </citation>
    <scope>NUCLEOTIDE SEQUENCE</scope>
    <source>
        <strain evidence="8">MF-1</strain>
    </source>
</reference>
<keyword evidence="9" id="KW-1185">Reference proteome</keyword>
<accession>A0A9Q3BXF8</accession>
<evidence type="ECO:0000256" key="3">
    <source>
        <dbReference type="ARBA" id="ARBA00022722"/>
    </source>
</evidence>
<sequence length="155" mass="17667">MFIKDFSQVSAPLRRLTREDVFWNWDEKCEEAFIELRRIVGEEITLKTLNYEKGSGKIKLAIDSCYIAAGAVLMKGDGNGKDRPVLDESVTFSQLESKYSQPKLELCGVARILKKLQKILWGQHFELQVDAKALIEMISTPCVPNAQITRWVAFI</sequence>
<dbReference type="InterPro" id="IPR043502">
    <property type="entry name" value="DNA/RNA_pol_sf"/>
</dbReference>
<dbReference type="OrthoDB" id="2286242at2759"/>
<keyword evidence="1" id="KW-0808">Transferase</keyword>
<evidence type="ECO:0000256" key="6">
    <source>
        <dbReference type="ARBA" id="ARBA00022918"/>
    </source>
</evidence>
<keyword evidence="3" id="KW-0540">Nuclease</keyword>
<evidence type="ECO:0000313" key="8">
    <source>
        <dbReference type="EMBL" id="MBW0472577.1"/>
    </source>
</evidence>
<dbReference type="GO" id="GO:0016787">
    <property type="term" value="F:hydrolase activity"/>
    <property type="evidence" value="ECO:0007669"/>
    <property type="project" value="UniProtKB-KW"/>
</dbReference>
<dbReference type="Gene3D" id="3.30.70.270">
    <property type="match status" value="1"/>
</dbReference>
<evidence type="ECO:0000256" key="2">
    <source>
        <dbReference type="ARBA" id="ARBA00022695"/>
    </source>
</evidence>
<keyword evidence="6" id="KW-0695">RNA-directed DNA polymerase</keyword>
<dbReference type="InterPro" id="IPR043128">
    <property type="entry name" value="Rev_trsase/Diguanyl_cyclase"/>
</dbReference>
<dbReference type="PANTHER" id="PTHR37984">
    <property type="entry name" value="PROTEIN CBG26694"/>
    <property type="match status" value="1"/>
</dbReference>
<protein>
    <recommendedName>
        <fullName evidence="7">Reverse transcriptase RNase H-like domain-containing protein</fullName>
    </recommendedName>
</protein>
<organism evidence="8 9">
    <name type="scientific">Austropuccinia psidii MF-1</name>
    <dbReference type="NCBI Taxonomy" id="1389203"/>
    <lineage>
        <taxon>Eukaryota</taxon>
        <taxon>Fungi</taxon>
        <taxon>Dikarya</taxon>
        <taxon>Basidiomycota</taxon>
        <taxon>Pucciniomycotina</taxon>
        <taxon>Pucciniomycetes</taxon>
        <taxon>Pucciniales</taxon>
        <taxon>Sphaerophragmiaceae</taxon>
        <taxon>Austropuccinia</taxon>
    </lineage>
</organism>
<evidence type="ECO:0000256" key="1">
    <source>
        <dbReference type="ARBA" id="ARBA00022679"/>
    </source>
</evidence>
<evidence type="ECO:0000259" key="7">
    <source>
        <dbReference type="Pfam" id="PF17917"/>
    </source>
</evidence>
<name>A0A9Q3BXF8_9BASI</name>
<feature type="domain" description="Reverse transcriptase RNase H-like" evidence="7">
    <location>
        <begin position="57"/>
        <end position="154"/>
    </location>
</feature>
<dbReference type="SUPFAM" id="SSF56672">
    <property type="entry name" value="DNA/RNA polymerases"/>
    <property type="match status" value="1"/>
</dbReference>
<comment type="caution">
    <text evidence="8">The sequence shown here is derived from an EMBL/GenBank/DDBJ whole genome shotgun (WGS) entry which is preliminary data.</text>
</comment>
<dbReference type="AlphaFoldDB" id="A0A9Q3BXF8"/>
<dbReference type="PANTHER" id="PTHR37984:SF5">
    <property type="entry name" value="PROTEIN NYNRIN-LIKE"/>
    <property type="match status" value="1"/>
</dbReference>
<dbReference type="Proteomes" id="UP000765509">
    <property type="component" value="Unassembled WGS sequence"/>
</dbReference>
<dbReference type="InterPro" id="IPR050951">
    <property type="entry name" value="Retrovirus_Pol_polyprotein"/>
</dbReference>
<gene>
    <name evidence="8" type="ORF">O181_012292</name>
</gene>
<evidence type="ECO:0000313" key="9">
    <source>
        <dbReference type="Proteomes" id="UP000765509"/>
    </source>
</evidence>